<evidence type="ECO:0000313" key="1">
    <source>
        <dbReference type="EMBL" id="EKC44627.1"/>
    </source>
</evidence>
<organism evidence="1">
    <name type="scientific">human gut metagenome</name>
    <dbReference type="NCBI Taxonomy" id="408170"/>
    <lineage>
        <taxon>unclassified sequences</taxon>
        <taxon>metagenomes</taxon>
        <taxon>organismal metagenomes</taxon>
    </lineage>
</organism>
<dbReference type="InterPro" id="IPR037225">
    <property type="entry name" value="Nuo51_FMN-bd_sf"/>
</dbReference>
<sequence>MRRDIVRGIEAVLKYTGIPKCVIGIENNKPECIDLLCQKTKD</sequence>
<protein>
    <submittedName>
        <fullName evidence="1">Protein containing NADH:ubiquinone oxidoreductase, 51 kDa subunit domain protein</fullName>
        <ecNumber evidence="1">1.6.5.3</ecNumber>
    </submittedName>
</protein>
<dbReference type="EMBL" id="AJWZ01011603">
    <property type="protein sequence ID" value="EKC44627.1"/>
    <property type="molecule type" value="Genomic_DNA"/>
</dbReference>
<comment type="caution">
    <text evidence="1">The sequence shown here is derived from an EMBL/GenBank/DDBJ whole genome shotgun (WGS) entry which is preliminary data.</text>
</comment>
<keyword evidence="1" id="KW-0830">Ubiquinone</keyword>
<keyword evidence="1" id="KW-0560">Oxidoreductase</keyword>
<dbReference type="GO" id="GO:0016491">
    <property type="term" value="F:oxidoreductase activity"/>
    <property type="evidence" value="ECO:0007669"/>
    <property type="project" value="UniProtKB-KW"/>
</dbReference>
<gene>
    <name evidence="1" type="ORF">OBE_17375</name>
</gene>
<dbReference type="SUPFAM" id="SSF142019">
    <property type="entry name" value="Nqo1 FMN-binding domain-like"/>
    <property type="match status" value="1"/>
</dbReference>
<reference evidence="1" key="1">
    <citation type="journal article" date="2013" name="Environ. Microbiol.">
        <title>Microbiota from the distal guts of lean and obese adolescents exhibit partial functional redundancy besides clear differences in community structure.</title>
        <authorList>
            <person name="Ferrer M."/>
            <person name="Ruiz A."/>
            <person name="Lanza F."/>
            <person name="Haange S.B."/>
            <person name="Oberbach A."/>
            <person name="Till H."/>
            <person name="Bargiela R."/>
            <person name="Campoy C."/>
            <person name="Segura M.T."/>
            <person name="Richter M."/>
            <person name="von Bergen M."/>
            <person name="Seifert J."/>
            <person name="Suarez A."/>
        </authorList>
    </citation>
    <scope>NUCLEOTIDE SEQUENCE</scope>
</reference>
<accession>K1R6N0</accession>
<feature type="non-terminal residue" evidence="1">
    <location>
        <position position="42"/>
    </location>
</feature>
<dbReference type="AlphaFoldDB" id="K1R6N0"/>
<dbReference type="EC" id="1.6.5.3" evidence="1"/>
<name>K1R6N0_9ZZZZ</name>
<proteinExistence type="predicted"/>